<evidence type="ECO:0008006" key="4">
    <source>
        <dbReference type="Google" id="ProtNLM"/>
    </source>
</evidence>
<dbReference type="Proteomes" id="UP000094065">
    <property type="component" value="Unassembled WGS sequence"/>
</dbReference>
<accession>A0A1E3I5U6</accession>
<comment type="caution">
    <text evidence="2">The sequence shown here is derived from an EMBL/GenBank/DDBJ whole genome shotgun (WGS) entry which is preliminary data.</text>
</comment>
<protein>
    <recommendedName>
        <fullName evidence="4">WSC domain-containing protein</fullName>
    </recommendedName>
</protein>
<dbReference type="EMBL" id="AWGJ01000001">
    <property type="protein sequence ID" value="ODN84074.1"/>
    <property type="molecule type" value="Genomic_DNA"/>
</dbReference>
<dbReference type="OrthoDB" id="2572423at2759"/>
<keyword evidence="1" id="KW-0732">Signal</keyword>
<proteinExistence type="predicted"/>
<evidence type="ECO:0000313" key="3">
    <source>
        <dbReference type="Proteomes" id="UP000094065"/>
    </source>
</evidence>
<dbReference type="RefSeq" id="XP_018997877.1">
    <property type="nucleotide sequence ID" value="XM_019133172.1"/>
</dbReference>
<dbReference type="GeneID" id="30151404"/>
<reference evidence="2 3" key="1">
    <citation type="submission" date="2016-06" db="EMBL/GenBank/DDBJ databases">
        <title>Evolution of pathogenesis and genome organization in the Tremellales.</title>
        <authorList>
            <person name="Cuomo C."/>
            <person name="Litvintseva A."/>
            <person name="Heitman J."/>
            <person name="Chen Y."/>
            <person name="Sun S."/>
            <person name="Springer D."/>
            <person name="Dromer F."/>
            <person name="Young S."/>
            <person name="Zeng Q."/>
            <person name="Chapman S."/>
            <person name="Gujja S."/>
            <person name="Saif S."/>
            <person name="Birren B."/>
        </authorList>
    </citation>
    <scope>NUCLEOTIDE SEQUENCE [LARGE SCALE GENOMIC DNA]</scope>
    <source>
        <strain evidence="2 3">CBS 6039</strain>
    </source>
</reference>
<feature type="signal peptide" evidence="1">
    <location>
        <begin position="1"/>
        <end position="16"/>
    </location>
</feature>
<evidence type="ECO:0000256" key="1">
    <source>
        <dbReference type="SAM" id="SignalP"/>
    </source>
</evidence>
<keyword evidence="3" id="KW-1185">Reference proteome</keyword>
<name>A0A1E3I5U6_9TREE</name>
<feature type="chain" id="PRO_5009129577" description="WSC domain-containing protein" evidence="1">
    <location>
        <begin position="17"/>
        <end position="238"/>
    </location>
</feature>
<dbReference type="AlphaFoldDB" id="A0A1E3I5U6"/>
<evidence type="ECO:0000313" key="2">
    <source>
        <dbReference type="EMBL" id="ODN84074.1"/>
    </source>
</evidence>
<sequence length="238" mass="26237">MLSLELILLTLPLGYALSIPLSSPSFARAAAVEQQEPSSQFVGCTDRGYIQQITNDDSAISPRLSYEACTMYCSEDSTNKYAYFNDKDSECYCSGEEYPTSSDIRDANNSVGTCQPSQTTVTYLTSPFIFTHCIPSDSYSPSSSSDKSFTASSPEYCLDTCNTTPSSTIAHVQPTYDAEDDWWVYDCRCVSSRQRTEAIGGLFVLDNSQRAFDAGWAPEDGAKCGFESVFVYERPVLQ</sequence>
<organism evidence="2 3">
    <name type="scientific">Cryptococcus amylolentus CBS 6039</name>
    <dbReference type="NCBI Taxonomy" id="1295533"/>
    <lineage>
        <taxon>Eukaryota</taxon>
        <taxon>Fungi</taxon>
        <taxon>Dikarya</taxon>
        <taxon>Basidiomycota</taxon>
        <taxon>Agaricomycotina</taxon>
        <taxon>Tremellomycetes</taxon>
        <taxon>Tremellales</taxon>
        <taxon>Cryptococcaceae</taxon>
        <taxon>Cryptococcus</taxon>
    </lineage>
</organism>
<gene>
    <name evidence="2" type="ORF">L202_00095</name>
</gene>